<sequence>MQTPRFLTVIEPLFHLARTLTFCLGLLCPLVASAVSPSIDSPPISVEQSGLTTSHGFALYGELKYPPDFKHFDYTNPNAPKGGEITLMGFGTFDTLNPYTLKGISPWGSPGFFMYGIGELNESLLAGSSAYLKSGDEPFSAYGLIAKHLTYPADFSWVEFELNSKAQFHDGHPIDADDVIYSYHILISEGHPIYRQSLEDIADVQKVNSQRVRFNFKARNKPSAILRAGEMPILPEHFWSGREFKDSLTTPPLLSGPYRISEAKLGNRVTFQRVPNHWGKDHPVYKGRFNFDTVHFDFYRDQTIAFEAFKSDEFDVFYDYTAKNWATAYTFPALKQGKVVKAEIPHDIPSPTQAIVFNTRRAPFDDIRVREAFSLMFDFEWTNTNLFHDAYRRTRSFYPNSPFSANKVISPKVKALLISLGLDEQSPILNQPLHHHETNGNGNIRPQQRQALALLKDAGWTFLDGKLLNAEMQPLSFELLIRQKGLERVMLPYLKNLERLGIEGSLRLVDSSQYKVRLDQFDFDLTTHIWSQSPAPGHEQKNYFHSTLKSVQGSQNYAGIANPIIDRLTERITQVKDYDELIVTMKALDRMLLSEHYVIPNWHIDYHRVAYWNKFGLPQQQAEFVLGFENWWYRSPIDDHK</sequence>
<dbReference type="CDD" id="cd08497">
    <property type="entry name" value="MbnE-like"/>
    <property type="match status" value="1"/>
</dbReference>
<dbReference type="InterPro" id="IPR000914">
    <property type="entry name" value="SBP_5_dom"/>
</dbReference>
<dbReference type="KEGG" id="ome:OLMES_3043"/>
<dbReference type="GO" id="GO:0043190">
    <property type="term" value="C:ATP-binding cassette (ABC) transporter complex"/>
    <property type="evidence" value="ECO:0007669"/>
    <property type="project" value="InterPro"/>
</dbReference>
<dbReference type="AlphaFoldDB" id="A0A1Y0IBE0"/>
<dbReference type="InterPro" id="IPR039424">
    <property type="entry name" value="SBP_5"/>
</dbReference>
<feature type="domain" description="Solute-binding protein family 5" evidence="2">
    <location>
        <begin position="145"/>
        <end position="544"/>
    </location>
</feature>
<dbReference type="PANTHER" id="PTHR30290:SF64">
    <property type="entry name" value="ABC TRANSPORTER PERIPLASMIC BINDING PROTEIN"/>
    <property type="match status" value="1"/>
</dbReference>
<evidence type="ECO:0000256" key="1">
    <source>
        <dbReference type="ARBA" id="ARBA00022729"/>
    </source>
</evidence>
<dbReference type="GO" id="GO:0030288">
    <property type="term" value="C:outer membrane-bounded periplasmic space"/>
    <property type="evidence" value="ECO:0007669"/>
    <property type="project" value="TreeGrafter"/>
</dbReference>
<name>A0A1Y0IBE0_9GAMM</name>
<proteinExistence type="predicted"/>
<keyword evidence="1" id="KW-0732">Signal</keyword>
<dbReference type="Pfam" id="PF00496">
    <property type="entry name" value="SBP_bac_5"/>
    <property type="match status" value="1"/>
</dbReference>
<reference evidence="3 4" key="1">
    <citation type="submission" date="2017-05" db="EMBL/GenBank/DDBJ databases">
        <title>Genomic insights into alkan degradation activity of Oleiphilus messinensis.</title>
        <authorList>
            <person name="Kozyavkin S.A."/>
            <person name="Slesarev A.I."/>
            <person name="Golyshin P.N."/>
            <person name="Korzhenkov A."/>
            <person name="Golyshina O.N."/>
            <person name="Toshchakov S.V."/>
        </authorList>
    </citation>
    <scope>NUCLEOTIDE SEQUENCE [LARGE SCALE GENOMIC DNA]</scope>
    <source>
        <strain evidence="3 4">ME102</strain>
    </source>
</reference>
<dbReference type="GO" id="GO:0015833">
    <property type="term" value="P:peptide transport"/>
    <property type="evidence" value="ECO:0007669"/>
    <property type="project" value="TreeGrafter"/>
</dbReference>
<gene>
    <name evidence="3" type="ORF">OLMES_3043</name>
</gene>
<evidence type="ECO:0000313" key="4">
    <source>
        <dbReference type="Proteomes" id="UP000196027"/>
    </source>
</evidence>
<dbReference type="Gene3D" id="3.10.105.10">
    <property type="entry name" value="Dipeptide-binding Protein, Domain 3"/>
    <property type="match status" value="1"/>
</dbReference>
<organism evidence="3 4">
    <name type="scientific">Oleiphilus messinensis</name>
    <dbReference type="NCBI Taxonomy" id="141451"/>
    <lineage>
        <taxon>Bacteria</taxon>
        <taxon>Pseudomonadati</taxon>
        <taxon>Pseudomonadota</taxon>
        <taxon>Gammaproteobacteria</taxon>
        <taxon>Oceanospirillales</taxon>
        <taxon>Oleiphilaceae</taxon>
        <taxon>Oleiphilus</taxon>
    </lineage>
</organism>
<dbReference type="InterPro" id="IPR030678">
    <property type="entry name" value="Peptide/Ni-bd"/>
</dbReference>
<dbReference type="PIRSF" id="PIRSF002741">
    <property type="entry name" value="MppA"/>
    <property type="match status" value="1"/>
</dbReference>
<evidence type="ECO:0000313" key="3">
    <source>
        <dbReference type="EMBL" id="ARU57086.1"/>
    </source>
</evidence>
<protein>
    <submittedName>
        <fullName evidence="3">ABC transporter substrate-binding protein</fullName>
    </submittedName>
</protein>
<accession>A0A1Y0IBE0</accession>
<dbReference type="PANTHER" id="PTHR30290">
    <property type="entry name" value="PERIPLASMIC BINDING COMPONENT OF ABC TRANSPORTER"/>
    <property type="match status" value="1"/>
</dbReference>
<dbReference type="SUPFAM" id="SSF53850">
    <property type="entry name" value="Periplasmic binding protein-like II"/>
    <property type="match status" value="1"/>
</dbReference>
<dbReference type="Gene3D" id="3.40.190.10">
    <property type="entry name" value="Periplasmic binding protein-like II"/>
    <property type="match status" value="1"/>
</dbReference>
<keyword evidence="4" id="KW-1185">Reference proteome</keyword>
<dbReference type="GO" id="GO:0042884">
    <property type="term" value="P:microcin transport"/>
    <property type="evidence" value="ECO:0007669"/>
    <property type="project" value="TreeGrafter"/>
</dbReference>
<dbReference type="GO" id="GO:1904680">
    <property type="term" value="F:peptide transmembrane transporter activity"/>
    <property type="evidence" value="ECO:0007669"/>
    <property type="project" value="TreeGrafter"/>
</dbReference>
<evidence type="ECO:0000259" key="2">
    <source>
        <dbReference type="Pfam" id="PF00496"/>
    </source>
</evidence>
<dbReference type="EMBL" id="CP021425">
    <property type="protein sequence ID" value="ARU57086.1"/>
    <property type="molecule type" value="Genomic_DNA"/>
</dbReference>
<dbReference type="Proteomes" id="UP000196027">
    <property type="component" value="Chromosome"/>
</dbReference>